<organism evidence="2 3">
    <name type="scientific">Methanogenium marinum</name>
    <dbReference type="NCBI Taxonomy" id="348610"/>
    <lineage>
        <taxon>Archaea</taxon>
        <taxon>Methanobacteriati</taxon>
        <taxon>Methanobacteriota</taxon>
        <taxon>Stenosarchaea group</taxon>
        <taxon>Methanomicrobia</taxon>
        <taxon>Methanomicrobiales</taxon>
        <taxon>Methanomicrobiaceae</taxon>
        <taxon>Methanogenium</taxon>
    </lineage>
</organism>
<dbReference type="Pfam" id="PF01507">
    <property type="entry name" value="PAPS_reduct"/>
    <property type="match status" value="1"/>
</dbReference>
<dbReference type="InterPro" id="IPR002500">
    <property type="entry name" value="PAPS_reduct_dom"/>
</dbReference>
<reference evidence="2" key="1">
    <citation type="submission" date="2022-01" db="EMBL/GenBank/DDBJ databases">
        <title>Draft genome of Methanogenium marinum DSM 15558.</title>
        <authorList>
            <person name="Chen S.-C."/>
            <person name="You Y.-T."/>
        </authorList>
    </citation>
    <scope>NUCLEOTIDE SEQUENCE</scope>
    <source>
        <strain evidence="2">DSM 15558</strain>
    </source>
</reference>
<protein>
    <submittedName>
        <fullName evidence="2">Phosphoadenosine phosphosulfate reductase family protein</fullName>
    </submittedName>
</protein>
<dbReference type="SUPFAM" id="SSF52402">
    <property type="entry name" value="Adenine nucleotide alpha hydrolases-like"/>
    <property type="match status" value="1"/>
</dbReference>
<dbReference type="EMBL" id="JAKELO010000002">
    <property type="protein sequence ID" value="MDE4907438.1"/>
    <property type="molecule type" value="Genomic_DNA"/>
</dbReference>
<proteinExistence type="predicted"/>
<evidence type="ECO:0000313" key="2">
    <source>
        <dbReference type="EMBL" id="MDE4907438.1"/>
    </source>
</evidence>
<dbReference type="GO" id="GO:0003723">
    <property type="term" value="F:RNA binding"/>
    <property type="evidence" value="ECO:0007669"/>
    <property type="project" value="InterPro"/>
</dbReference>
<dbReference type="Gene3D" id="3.40.50.620">
    <property type="entry name" value="HUPs"/>
    <property type="match status" value="1"/>
</dbReference>
<dbReference type="InterPro" id="IPR004521">
    <property type="entry name" value="Uncharacterised_CHP00451"/>
</dbReference>
<dbReference type="GO" id="GO:0003824">
    <property type="term" value="F:catalytic activity"/>
    <property type="evidence" value="ECO:0007669"/>
    <property type="project" value="InterPro"/>
</dbReference>
<gene>
    <name evidence="2" type="ORF">L0665_02230</name>
</gene>
<dbReference type="PROSITE" id="PS50890">
    <property type="entry name" value="PUA"/>
    <property type="match status" value="1"/>
</dbReference>
<evidence type="ECO:0000313" key="3">
    <source>
        <dbReference type="Proteomes" id="UP001143747"/>
    </source>
</evidence>
<dbReference type="CDD" id="cd23947">
    <property type="entry name" value="PAPS_reductase-like_YbdN"/>
    <property type="match status" value="1"/>
</dbReference>
<dbReference type="InterPro" id="IPR050128">
    <property type="entry name" value="Sulfate_adenylyltrnsfr_sub2"/>
</dbReference>
<comment type="caution">
    <text evidence="2">The sequence shown here is derived from an EMBL/GenBank/DDBJ whole genome shotgun (WGS) entry which is preliminary data.</text>
</comment>
<feature type="domain" description="PUA" evidence="1">
    <location>
        <begin position="123"/>
        <end position="200"/>
    </location>
</feature>
<dbReference type="CDD" id="cd07953">
    <property type="entry name" value="PUA"/>
    <property type="match status" value="1"/>
</dbReference>
<dbReference type="Proteomes" id="UP001143747">
    <property type="component" value="Unassembled WGS sequence"/>
</dbReference>
<dbReference type="SUPFAM" id="SSF88697">
    <property type="entry name" value="PUA domain-like"/>
    <property type="match status" value="1"/>
</dbReference>
<dbReference type="NCBIfam" id="TIGR00451">
    <property type="entry name" value="unchar_dom_2"/>
    <property type="match status" value="1"/>
</dbReference>
<dbReference type="SMART" id="SM00359">
    <property type="entry name" value="PUA"/>
    <property type="match status" value="1"/>
</dbReference>
<sequence>MRLSYLGKNHLHWCDTCGTPVLGKKCSCGTQTREVAITPPGDIRPAFDDDIKHINQVYHDHFGADLIPEGHVAILNKVPDNDRMEEIVMGGAVVGAIRFYPDEERWEAMPRPAAALYMTPSKRYMVVDPGAETSIKTKGASVLAPGLISIEEHIETGDEVFIMLPDGRCIGVGRAKVSAAEAETMERGTIARTRKGKPVICVPRERTWEDVLTANEEILTRIEDEAVLFVQRTMESNPLPANVSFSGGKDSLATLLVVMKAAGKLPLLFADTGLEFKETYKNVQDVADHYGLEVLRTDMTSEFWDEMERQGPPAVDARWCCKVCKLQPIKKLIEDTWGECLSFIGQRKYESFKRMKSPRVWRSNFIPCQLSAAPIQHWTALHVWLYIFRENAPYNVLYSRRIDRIGCFMCPSSDWATFRMIMKDYPDEWKRWEDALNQYKEAHDLPDIWVEKALWRKRGDKDYDDESSYT</sequence>
<dbReference type="RefSeq" id="WP_274924087.1">
    <property type="nucleotide sequence ID" value="NZ_JAKELO010000002.1"/>
</dbReference>
<dbReference type="InterPro" id="IPR015947">
    <property type="entry name" value="PUA-like_sf"/>
</dbReference>
<dbReference type="PANTHER" id="PTHR43196">
    <property type="entry name" value="SULFATE ADENYLYLTRANSFERASE SUBUNIT 2"/>
    <property type="match status" value="1"/>
</dbReference>
<evidence type="ECO:0000259" key="1">
    <source>
        <dbReference type="SMART" id="SM00359"/>
    </source>
</evidence>
<dbReference type="InterPro" id="IPR036974">
    <property type="entry name" value="PUA_sf"/>
</dbReference>
<dbReference type="PANTHER" id="PTHR43196:SF2">
    <property type="entry name" value="PHOSPHOADENOSINE PHOSPHOSULFATE REDUCTASE"/>
    <property type="match status" value="1"/>
</dbReference>
<accession>A0A9Q4PXR7</accession>
<dbReference type="InterPro" id="IPR002478">
    <property type="entry name" value="PUA"/>
</dbReference>
<dbReference type="Gene3D" id="2.30.130.10">
    <property type="entry name" value="PUA domain"/>
    <property type="match status" value="1"/>
</dbReference>
<dbReference type="AlphaFoldDB" id="A0A9Q4PXR7"/>
<name>A0A9Q4PXR7_9EURY</name>
<keyword evidence="3" id="KW-1185">Reference proteome</keyword>
<dbReference type="Pfam" id="PF01472">
    <property type="entry name" value="PUA"/>
    <property type="match status" value="1"/>
</dbReference>
<dbReference type="InterPro" id="IPR014729">
    <property type="entry name" value="Rossmann-like_a/b/a_fold"/>
</dbReference>